<dbReference type="STRING" id="759851.SAMN04244570_3523"/>
<sequence>MIILNIILLVSVIVVFGFLILTKLDAIERRLARQQSMLNQLTQNFPEPPANDEILSLIHAGESIKAVKLSREMYGFSLLEAKEYVDRLKEDI</sequence>
<keyword evidence="1" id="KW-0812">Transmembrane</keyword>
<evidence type="ECO:0008006" key="4">
    <source>
        <dbReference type="Google" id="ProtNLM"/>
    </source>
</evidence>
<dbReference type="Gene3D" id="3.30.1390.10">
    <property type="match status" value="1"/>
</dbReference>
<comment type="caution">
    <text evidence="2">The sequence shown here is derived from an EMBL/GenBank/DDBJ whole genome shotgun (WGS) entry which is preliminary data.</text>
</comment>
<dbReference type="HOGENOM" id="CLU_167427_2_1_9"/>
<dbReference type="InterPro" id="IPR014719">
    <property type="entry name" value="Ribosomal_bL12_C/ClpS-like"/>
</dbReference>
<keyword evidence="1" id="KW-0472">Membrane</keyword>
<dbReference type="AlphaFoldDB" id="F9DT69"/>
<name>F9DT69_9BACL</name>
<proteinExistence type="predicted"/>
<dbReference type="eggNOG" id="ENOG5033B85">
    <property type="taxonomic scope" value="Bacteria"/>
</dbReference>
<feature type="transmembrane region" description="Helical" evidence="1">
    <location>
        <begin position="6"/>
        <end position="24"/>
    </location>
</feature>
<evidence type="ECO:0000256" key="1">
    <source>
        <dbReference type="SAM" id="Phobius"/>
    </source>
</evidence>
<protein>
    <recommendedName>
        <fullName evidence="4">Ribosomal protein L7/L12 C-terminal domain-containing protein</fullName>
    </recommendedName>
</protein>
<reference evidence="2 3" key="1">
    <citation type="submission" date="2011-04" db="EMBL/GenBank/DDBJ databases">
        <authorList>
            <person name="Muzny D."/>
            <person name="Qin X."/>
            <person name="Deng J."/>
            <person name="Jiang H."/>
            <person name="Liu Y."/>
            <person name="Qu J."/>
            <person name="Song X.-Z."/>
            <person name="Zhang L."/>
            <person name="Thornton R."/>
            <person name="Coyle M."/>
            <person name="Francisco L."/>
            <person name="Jackson L."/>
            <person name="Javaid M."/>
            <person name="Korchina V."/>
            <person name="Kovar C."/>
            <person name="Mata R."/>
            <person name="Mathew T."/>
            <person name="Ngo R."/>
            <person name="Nguyen L."/>
            <person name="Nguyen N."/>
            <person name="Okwuonu G."/>
            <person name="Ongeri F."/>
            <person name="Pham C."/>
            <person name="Simmons D."/>
            <person name="Wilczek-Boney K."/>
            <person name="Hale W."/>
            <person name="Jakkamsetti A."/>
            <person name="Pham P."/>
            <person name="Ruth R."/>
            <person name="San Lucas F."/>
            <person name="Warren J."/>
            <person name="Zhang J."/>
            <person name="Zhao Z."/>
            <person name="Zhou C."/>
            <person name="Zhu D."/>
            <person name="Lee S."/>
            <person name="Bess C."/>
            <person name="Blankenburg K."/>
            <person name="Forbes L."/>
            <person name="Fu Q."/>
            <person name="Gubbala S."/>
            <person name="Hirani K."/>
            <person name="Jayaseelan J.C."/>
            <person name="Lara F."/>
            <person name="Munidasa M."/>
            <person name="Palculict T."/>
            <person name="Patil S."/>
            <person name="Pu L.-L."/>
            <person name="Saada N."/>
            <person name="Tang L."/>
            <person name="Weissenberger G."/>
            <person name="Zhu Y."/>
            <person name="Hemphill L."/>
            <person name="Shang Y."/>
            <person name="Youmans B."/>
            <person name="Ayvaz T."/>
            <person name="Ross M."/>
            <person name="Santibanez J."/>
            <person name="Aqrawi P."/>
            <person name="Gross S."/>
            <person name="Joshi V."/>
            <person name="Fowler G."/>
            <person name="Nazareth L."/>
            <person name="Reid J."/>
            <person name="Worley K."/>
            <person name="Petrosino J."/>
            <person name="Highlander S."/>
            <person name="Gibbs R."/>
        </authorList>
    </citation>
    <scope>NUCLEOTIDE SEQUENCE [LARGE SCALE GENOMIC DNA]</scope>
    <source>
        <strain evidence="2 3">2681</strain>
    </source>
</reference>
<accession>F9DT69</accession>
<organism evidence="2 3">
    <name type="scientific">Sporosarcina newyorkensis 2681</name>
    <dbReference type="NCBI Taxonomy" id="1027292"/>
    <lineage>
        <taxon>Bacteria</taxon>
        <taxon>Bacillati</taxon>
        <taxon>Bacillota</taxon>
        <taxon>Bacilli</taxon>
        <taxon>Bacillales</taxon>
        <taxon>Caryophanaceae</taxon>
        <taxon>Sporosarcina</taxon>
    </lineage>
</organism>
<keyword evidence="1" id="KW-1133">Transmembrane helix</keyword>
<evidence type="ECO:0000313" key="3">
    <source>
        <dbReference type="Proteomes" id="UP000005316"/>
    </source>
</evidence>
<dbReference type="Proteomes" id="UP000005316">
    <property type="component" value="Unassembled WGS sequence"/>
</dbReference>
<dbReference type="EMBL" id="AFPZ01000064">
    <property type="protein sequence ID" value="EGQ25985.1"/>
    <property type="molecule type" value="Genomic_DNA"/>
</dbReference>
<evidence type="ECO:0000313" key="2">
    <source>
        <dbReference type="EMBL" id="EGQ25985.1"/>
    </source>
</evidence>
<gene>
    <name evidence="2" type="ORF">HMPREF9372_2000</name>
</gene>